<dbReference type="Proteomes" id="UP001144612">
    <property type="component" value="Unassembled WGS sequence"/>
</dbReference>
<reference evidence="1" key="1">
    <citation type="submission" date="2022-12" db="EMBL/GenBank/DDBJ databases">
        <title>Clostridium sp. nov., isolated from industrial wastewater.</title>
        <authorList>
            <person name="Jiayan W."/>
        </authorList>
    </citation>
    <scope>NUCLEOTIDE SEQUENCE</scope>
    <source>
        <strain evidence="1">ZC22-4</strain>
    </source>
</reference>
<organism evidence="1 2">
    <name type="scientific">Clostridium brassicae</name>
    <dbReference type="NCBI Taxonomy" id="2999072"/>
    <lineage>
        <taxon>Bacteria</taxon>
        <taxon>Bacillati</taxon>
        <taxon>Bacillota</taxon>
        <taxon>Clostridia</taxon>
        <taxon>Eubacteriales</taxon>
        <taxon>Clostridiaceae</taxon>
        <taxon>Clostridium</taxon>
    </lineage>
</organism>
<protein>
    <submittedName>
        <fullName evidence="1">Uncharacterized protein</fullName>
    </submittedName>
</protein>
<keyword evidence="2" id="KW-1185">Reference proteome</keyword>
<accession>A0ABT4D6K1</accession>
<dbReference type="EMBL" id="JAPQFJ010000003">
    <property type="protein sequence ID" value="MCY6957922.1"/>
    <property type="molecule type" value="Genomic_DNA"/>
</dbReference>
<dbReference type="RefSeq" id="WP_268060323.1">
    <property type="nucleotide sequence ID" value="NZ_JAPQFJ010000003.1"/>
</dbReference>
<proteinExistence type="predicted"/>
<evidence type="ECO:0000313" key="1">
    <source>
        <dbReference type="EMBL" id="MCY6957922.1"/>
    </source>
</evidence>
<sequence length="60" mass="7113">MLRAMLERRVGHLSNDEFEIICEMTTEDIKFNRIRFKKCTSLAYILDIAERSAYVLKRCA</sequence>
<comment type="caution">
    <text evidence="1">The sequence shown here is derived from an EMBL/GenBank/DDBJ whole genome shotgun (WGS) entry which is preliminary data.</text>
</comment>
<evidence type="ECO:0000313" key="2">
    <source>
        <dbReference type="Proteomes" id="UP001144612"/>
    </source>
</evidence>
<name>A0ABT4D6K1_9CLOT</name>
<gene>
    <name evidence="1" type="ORF">OW729_04805</name>
</gene>